<dbReference type="PANTHER" id="PTHR43133:SF46">
    <property type="entry name" value="RNA POLYMERASE SIGMA-70 FACTOR ECF SUBFAMILY"/>
    <property type="match status" value="1"/>
</dbReference>
<evidence type="ECO:0000256" key="3">
    <source>
        <dbReference type="ARBA" id="ARBA00023082"/>
    </source>
</evidence>
<dbReference type="SUPFAM" id="SSF88946">
    <property type="entry name" value="Sigma2 domain of RNA polymerase sigma factors"/>
    <property type="match status" value="1"/>
</dbReference>
<dbReference type="RefSeq" id="WP_354662305.1">
    <property type="nucleotide sequence ID" value="NZ_JBEXAC010000002.1"/>
</dbReference>
<dbReference type="CDD" id="cd06171">
    <property type="entry name" value="Sigma70_r4"/>
    <property type="match status" value="1"/>
</dbReference>
<feature type="domain" description="RNA polymerase sigma-70 region 2" evidence="5">
    <location>
        <begin position="27"/>
        <end position="92"/>
    </location>
</feature>
<dbReference type="Pfam" id="PF08281">
    <property type="entry name" value="Sigma70_r4_2"/>
    <property type="match status" value="1"/>
</dbReference>
<dbReference type="InterPro" id="IPR039425">
    <property type="entry name" value="RNA_pol_sigma-70-like"/>
</dbReference>
<protein>
    <submittedName>
        <fullName evidence="7">Sigma-70 family RNA polymerase sigma factor</fullName>
    </submittedName>
</protein>
<dbReference type="SUPFAM" id="SSF88659">
    <property type="entry name" value="Sigma3 and sigma4 domains of RNA polymerase sigma factors"/>
    <property type="match status" value="1"/>
</dbReference>
<dbReference type="InterPro" id="IPR014284">
    <property type="entry name" value="RNA_pol_sigma-70_dom"/>
</dbReference>
<dbReference type="InterPro" id="IPR013325">
    <property type="entry name" value="RNA_pol_sigma_r2"/>
</dbReference>
<sequence length="195" mass="22186">MSISPIHNESILLARVAHGDEKAFTELFHAYHHQLGEFVMLLTASNEMTAEIVQDVFLKVWMNRQELATVDKFTAYLFILTRNYTLNCLRKLANDRKKQVQYGQYVTTTAATEPQPVNTDYFTLVDSAIAQLPPQQQQVYLLSRRDGLKHVEIATQMGISRETVKKYIQLAVKSVGDFIKKAGKSSLTGLFLLFL</sequence>
<feature type="domain" description="RNA polymerase sigma factor 70 region 4 type 2" evidence="6">
    <location>
        <begin position="125"/>
        <end position="173"/>
    </location>
</feature>
<dbReference type="Gene3D" id="1.10.10.10">
    <property type="entry name" value="Winged helix-like DNA-binding domain superfamily/Winged helix DNA-binding domain"/>
    <property type="match status" value="1"/>
</dbReference>
<dbReference type="InterPro" id="IPR036388">
    <property type="entry name" value="WH-like_DNA-bd_sf"/>
</dbReference>
<comment type="similarity">
    <text evidence="1">Belongs to the sigma-70 factor family. ECF subfamily.</text>
</comment>
<dbReference type="InterPro" id="IPR013249">
    <property type="entry name" value="RNA_pol_sigma70_r4_t2"/>
</dbReference>
<comment type="caution">
    <text evidence="7">The sequence shown here is derived from an EMBL/GenBank/DDBJ whole genome shotgun (WGS) entry which is preliminary data.</text>
</comment>
<dbReference type="PANTHER" id="PTHR43133">
    <property type="entry name" value="RNA POLYMERASE ECF-TYPE SIGMA FACTO"/>
    <property type="match status" value="1"/>
</dbReference>
<gene>
    <name evidence="7" type="ORF">ABR189_20300</name>
</gene>
<dbReference type="InterPro" id="IPR013324">
    <property type="entry name" value="RNA_pol_sigma_r3/r4-like"/>
</dbReference>
<reference evidence="7 8" key="1">
    <citation type="submission" date="2024-06" db="EMBL/GenBank/DDBJ databases">
        <title>Chitinophaga defluvii sp. nov., isolated from municipal sewage.</title>
        <authorList>
            <person name="Zhang L."/>
        </authorList>
    </citation>
    <scope>NUCLEOTIDE SEQUENCE [LARGE SCALE GENOMIC DNA]</scope>
    <source>
        <strain evidence="7 8">H8</strain>
    </source>
</reference>
<evidence type="ECO:0000256" key="2">
    <source>
        <dbReference type="ARBA" id="ARBA00023015"/>
    </source>
</evidence>
<evidence type="ECO:0000313" key="7">
    <source>
        <dbReference type="EMBL" id="MET6999743.1"/>
    </source>
</evidence>
<evidence type="ECO:0000313" key="8">
    <source>
        <dbReference type="Proteomes" id="UP001549749"/>
    </source>
</evidence>
<proteinExistence type="inferred from homology"/>
<keyword evidence="2" id="KW-0805">Transcription regulation</keyword>
<dbReference type="InterPro" id="IPR007627">
    <property type="entry name" value="RNA_pol_sigma70_r2"/>
</dbReference>
<keyword evidence="3" id="KW-0731">Sigma factor</keyword>
<organism evidence="7 8">
    <name type="scientific">Chitinophaga defluvii</name>
    <dbReference type="NCBI Taxonomy" id="3163343"/>
    <lineage>
        <taxon>Bacteria</taxon>
        <taxon>Pseudomonadati</taxon>
        <taxon>Bacteroidota</taxon>
        <taxon>Chitinophagia</taxon>
        <taxon>Chitinophagales</taxon>
        <taxon>Chitinophagaceae</taxon>
        <taxon>Chitinophaga</taxon>
    </lineage>
</organism>
<dbReference type="NCBIfam" id="TIGR02937">
    <property type="entry name" value="sigma70-ECF"/>
    <property type="match status" value="1"/>
</dbReference>
<evidence type="ECO:0000256" key="1">
    <source>
        <dbReference type="ARBA" id="ARBA00010641"/>
    </source>
</evidence>
<dbReference type="EMBL" id="JBEXAC010000002">
    <property type="protein sequence ID" value="MET6999743.1"/>
    <property type="molecule type" value="Genomic_DNA"/>
</dbReference>
<name>A0ABV2T9R6_9BACT</name>
<evidence type="ECO:0000259" key="6">
    <source>
        <dbReference type="Pfam" id="PF08281"/>
    </source>
</evidence>
<evidence type="ECO:0000256" key="4">
    <source>
        <dbReference type="ARBA" id="ARBA00023163"/>
    </source>
</evidence>
<keyword evidence="4" id="KW-0804">Transcription</keyword>
<dbReference type="Pfam" id="PF04542">
    <property type="entry name" value="Sigma70_r2"/>
    <property type="match status" value="1"/>
</dbReference>
<accession>A0ABV2T9R6</accession>
<keyword evidence="8" id="KW-1185">Reference proteome</keyword>
<evidence type="ECO:0000259" key="5">
    <source>
        <dbReference type="Pfam" id="PF04542"/>
    </source>
</evidence>
<dbReference type="Gene3D" id="1.10.1740.10">
    <property type="match status" value="1"/>
</dbReference>
<dbReference type="Proteomes" id="UP001549749">
    <property type="component" value="Unassembled WGS sequence"/>
</dbReference>